<feature type="domain" description="4Fe-4S ferredoxin-type" evidence="5">
    <location>
        <begin position="79"/>
        <end position="108"/>
    </location>
</feature>
<dbReference type="KEGG" id="str:Sterm_1111"/>
<feature type="domain" description="4Fe-4S ferredoxin-type" evidence="5">
    <location>
        <begin position="115"/>
        <end position="135"/>
    </location>
</feature>
<dbReference type="SUPFAM" id="SSF54862">
    <property type="entry name" value="4Fe-4S ferredoxins"/>
    <property type="match status" value="1"/>
</dbReference>
<evidence type="ECO:0000259" key="5">
    <source>
        <dbReference type="PROSITE" id="PS51379"/>
    </source>
</evidence>
<evidence type="ECO:0000256" key="1">
    <source>
        <dbReference type="ARBA" id="ARBA00022485"/>
    </source>
</evidence>
<dbReference type="InterPro" id="IPR050294">
    <property type="entry name" value="RnfB_subfamily"/>
</dbReference>
<dbReference type="eggNOG" id="COG0437">
    <property type="taxonomic scope" value="Bacteria"/>
</dbReference>
<organism evidence="6 7">
    <name type="scientific">Sebaldella termitidis (strain ATCC 33386 / NCTC 11300)</name>
    <dbReference type="NCBI Taxonomy" id="526218"/>
    <lineage>
        <taxon>Bacteria</taxon>
        <taxon>Fusobacteriati</taxon>
        <taxon>Fusobacteriota</taxon>
        <taxon>Fusobacteriia</taxon>
        <taxon>Fusobacteriales</taxon>
        <taxon>Leptotrichiaceae</taxon>
        <taxon>Sebaldella</taxon>
    </lineage>
</organism>
<reference evidence="7" key="1">
    <citation type="submission" date="2009-09" db="EMBL/GenBank/DDBJ databases">
        <title>The complete chromosome of Sebaldella termitidis ATCC 33386.</title>
        <authorList>
            <consortium name="US DOE Joint Genome Institute (JGI-PGF)"/>
            <person name="Lucas S."/>
            <person name="Copeland A."/>
            <person name="Lapidus A."/>
            <person name="Glavina del Rio T."/>
            <person name="Dalin E."/>
            <person name="Tice H."/>
            <person name="Bruce D."/>
            <person name="Goodwin L."/>
            <person name="Pitluck S."/>
            <person name="Kyrpides N."/>
            <person name="Mavromatis K."/>
            <person name="Ivanova N."/>
            <person name="Mikhailova N."/>
            <person name="Sims D."/>
            <person name="Meincke L."/>
            <person name="Brettin T."/>
            <person name="Detter J.C."/>
            <person name="Han C."/>
            <person name="Larimer F."/>
            <person name="Land M."/>
            <person name="Hauser L."/>
            <person name="Markowitz V."/>
            <person name="Cheng J.F."/>
            <person name="Hugenholtz P."/>
            <person name="Woyke T."/>
            <person name="Wu D."/>
            <person name="Eisen J.A."/>
        </authorList>
    </citation>
    <scope>NUCLEOTIDE SEQUENCE [LARGE SCALE GENOMIC DNA]</scope>
    <source>
        <strain evidence="7">ATCC 33386 / NCTC 11300</strain>
    </source>
</reference>
<dbReference type="Gene3D" id="3.30.70.20">
    <property type="match status" value="2"/>
</dbReference>
<dbReference type="STRING" id="526218.Sterm_1111"/>
<proteinExistence type="predicted"/>
<dbReference type="PROSITE" id="PS00198">
    <property type="entry name" value="4FE4S_FER_1"/>
    <property type="match status" value="1"/>
</dbReference>
<dbReference type="EMBL" id="CP001739">
    <property type="protein sequence ID" value="ACZ07979.1"/>
    <property type="molecule type" value="Genomic_DNA"/>
</dbReference>
<evidence type="ECO:0000256" key="3">
    <source>
        <dbReference type="ARBA" id="ARBA00023004"/>
    </source>
</evidence>
<dbReference type="GO" id="GO:0051539">
    <property type="term" value="F:4 iron, 4 sulfur cluster binding"/>
    <property type="evidence" value="ECO:0007669"/>
    <property type="project" value="UniProtKB-KW"/>
</dbReference>
<dbReference type="Proteomes" id="UP000000845">
    <property type="component" value="Chromosome"/>
</dbReference>
<reference evidence="6 7" key="2">
    <citation type="journal article" date="2010" name="Stand. Genomic Sci.">
        <title>Complete genome sequence of Sebaldella termitidis type strain (NCTC 11300).</title>
        <authorList>
            <person name="Harmon-Smith M."/>
            <person name="Celia L."/>
            <person name="Chertkov O."/>
            <person name="Lapidus A."/>
            <person name="Copeland A."/>
            <person name="Glavina Del Rio T."/>
            <person name="Nolan M."/>
            <person name="Lucas S."/>
            <person name="Tice H."/>
            <person name="Cheng J.F."/>
            <person name="Han C."/>
            <person name="Detter J.C."/>
            <person name="Bruce D."/>
            <person name="Goodwin L."/>
            <person name="Pitluck S."/>
            <person name="Pati A."/>
            <person name="Liolios K."/>
            <person name="Ivanova N."/>
            <person name="Mavromatis K."/>
            <person name="Mikhailova N."/>
            <person name="Chen A."/>
            <person name="Palaniappan K."/>
            <person name="Land M."/>
            <person name="Hauser L."/>
            <person name="Chang Y.J."/>
            <person name="Jeffries C.D."/>
            <person name="Brettin T."/>
            <person name="Goker M."/>
            <person name="Beck B."/>
            <person name="Bristow J."/>
            <person name="Eisen J.A."/>
            <person name="Markowitz V."/>
            <person name="Hugenholtz P."/>
            <person name="Kyrpides N.C."/>
            <person name="Klenk H.P."/>
            <person name="Chen F."/>
        </authorList>
    </citation>
    <scope>NUCLEOTIDE SEQUENCE [LARGE SCALE GENOMIC DNA]</scope>
    <source>
        <strain evidence="7">ATCC 33386 / NCTC 11300</strain>
    </source>
</reference>
<dbReference type="Pfam" id="PF13237">
    <property type="entry name" value="Fer4_10"/>
    <property type="match status" value="1"/>
</dbReference>
<sequence>MSKVLRADEMKKCLGCFTCMNICSIVNHKSHSLTKSAIKIRTSGGIAGRFVGIVCLACENDRACAESCPSGALEKRAGGGVKFISEKCIGCGSCEQACIVNAVHWDETEDRPIICKHCGACARFCPHDCLRMEEVGNDL</sequence>
<protein>
    <submittedName>
        <fullName evidence="6">4Fe-4S ferredoxin iron-sulfur binding domain protein</fullName>
    </submittedName>
</protein>
<dbReference type="RefSeq" id="WP_012860575.1">
    <property type="nucleotide sequence ID" value="NC_013517.1"/>
</dbReference>
<dbReference type="InterPro" id="IPR017900">
    <property type="entry name" value="4Fe4S_Fe_S_CS"/>
</dbReference>
<dbReference type="GO" id="GO:0046872">
    <property type="term" value="F:metal ion binding"/>
    <property type="evidence" value="ECO:0007669"/>
    <property type="project" value="UniProtKB-KW"/>
</dbReference>
<evidence type="ECO:0000256" key="4">
    <source>
        <dbReference type="ARBA" id="ARBA00023014"/>
    </source>
</evidence>
<keyword evidence="1" id="KW-0004">4Fe-4S</keyword>
<evidence type="ECO:0000313" key="7">
    <source>
        <dbReference type="Proteomes" id="UP000000845"/>
    </source>
</evidence>
<accession>D1AFU4</accession>
<gene>
    <name evidence="6" type="ordered locus">Sterm_1111</name>
</gene>
<name>D1AFU4_SEBTE</name>
<keyword evidence="4" id="KW-0411">Iron-sulfur</keyword>
<evidence type="ECO:0000256" key="2">
    <source>
        <dbReference type="ARBA" id="ARBA00022723"/>
    </source>
</evidence>
<keyword evidence="7" id="KW-1185">Reference proteome</keyword>
<dbReference type="AlphaFoldDB" id="D1AFU4"/>
<dbReference type="PROSITE" id="PS51379">
    <property type="entry name" value="4FE4S_FER_2"/>
    <property type="match status" value="2"/>
</dbReference>
<dbReference type="PANTHER" id="PTHR42859:SF15">
    <property type="entry name" value="IRON-SULFUR CLUSTER BINDING PROTEIN"/>
    <property type="match status" value="1"/>
</dbReference>
<dbReference type="HOGENOM" id="CLU_043374_3_2_0"/>
<dbReference type="PANTHER" id="PTHR42859">
    <property type="entry name" value="OXIDOREDUCTASE"/>
    <property type="match status" value="1"/>
</dbReference>
<dbReference type="CDD" id="cd16370">
    <property type="entry name" value="DMSOR_beta_like"/>
    <property type="match status" value="1"/>
</dbReference>
<keyword evidence="3" id="KW-0408">Iron</keyword>
<dbReference type="InterPro" id="IPR017896">
    <property type="entry name" value="4Fe4S_Fe-S-bd"/>
</dbReference>
<keyword evidence="2" id="KW-0479">Metal-binding</keyword>
<evidence type="ECO:0000313" key="6">
    <source>
        <dbReference type="EMBL" id="ACZ07979.1"/>
    </source>
</evidence>